<dbReference type="Gene3D" id="2.170.150.80">
    <property type="entry name" value="NAC domain"/>
    <property type="match status" value="1"/>
</dbReference>
<dbReference type="PROSITE" id="PS51005">
    <property type="entry name" value="NAC"/>
    <property type="match status" value="1"/>
</dbReference>
<dbReference type="GO" id="GO:0005634">
    <property type="term" value="C:nucleus"/>
    <property type="evidence" value="ECO:0007669"/>
    <property type="project" value="TreeGrafter"/>
</dbReference>
<dbReference type="SUPFAM" id="SSF101941">
    <property type="entry name" value="NAC domain"/>
    <property type="match status" value="1"/>
</dbReference>
<dbReference type="PANTHER" id="PTHR31079">
    <property type="entry name" value="NAC DOMAIN-CONTAINING PROTEIN 73"/>
    <property type="match status" value="1"/>
</dbReference>
<evidence type="ECO:0000256" key="4">
    <source>
        <dbReference type="ARBA" id="ARBA00023242"/>
    </source>
</evidence>
<dbReference type="InterPro" id="IPR036093">
    <property type="entry name" value="NAC_dom_sf"/>
</dbReference>
<feature type="compositionally biased region" description="Basic and acidic residues" evidence="5">
    <location>
        <begin position="238"/>
        <end position="250"/>
    </location>
</feature>
<evidence type="ECO:0000256" key="3">
    <source>
        <dbReference type="ARBA" id="ARBA00023163"/>
    </source>
</evidence>
<dbReference type="InterPro" id="IPR044799">
    <property type="entry name" value="SOG1-like"/>
</dbReference>
<keyword evidence="2" id="KW-0238">DNA-binding</keyword>
<dbReference type="PANTHER" id="PTHR31079:SF45">
    <property type="entry name" value="NAC TRANSCRIPTION FACTOR-LIKE PROTEIN"/>
    <property type="match status" value="1"/>
</dbReference>
<dbReference type="EMBL" id="OX451738">
    <property type="protein sequence ID" value="CAI8604074.1"/>
    <property type="molecule type" value="Genomic_DNA"/>
</dbReference>
<dbReference type="AlphaFoldDB" id="A0AAV1A4H3"/>
<proteinExistence type="predicted"/>
<keyword evidence="8" id="KW-1185">Reference proteome</keyword>
<dbReference type="GO" id="GO:0003700">
    <property type="term" value="F:DNA-binding transcription factor activity"/>
    <property type="evidence" value="ECO:0007669"/>
    <property type="project" value="InterPro"/>
</dbReference>
<evidence type="ECO:0000259" key="6">
    <source>
        <dbReference type="PROSITE" id="PS51005"/>
    </source>
</evidence>
<feature type="domain" description="NAC" evidence="6">
    <location>
        <begin position="73"/>
        <end position="232"/>
    </location>
</feature>
<gene>
    <name evidence="7" type="ORF">VFH_III115480</name>
</gene>
<name>A0AAV1A4H3_VICFA</name>
<dbReference type="FunFam" id="2.170.150.80:FF:000009">
    <property type="entry name" value="NAC domain-containing protein 8"/>
    <property type="match status" value="1"/>
</dbReference>
<dbReference type="GO" id="GO:0000976">
    <property type="term" value="F:transcription cis-regulatory region binding"/>
    <property type="evidence" value="ECO:0007669"/>
    <property type="project" value="TreeGrafter"/>
</dbReference>
<reference evidence="7 8" key="1">
    <citation type="submission" date="2023-01" db="EMBL/GenBank/DDBJ databases">
        <authorList>
            <person name="Kreplak J."/>
        </authorList>
    </citation>
    <scope>NUCLEOTIDE SEQUENCE [LARGE SCALE GENOMIC DNA]</scope>
</reference>
<keyword evidence="3" id="KW-0804">Transcription</keyword>
<evidence type="ECO:0000256" key="1">
    <source>
        <dbReference type="ARBA" id="ARBA00023015"/>
    </source>
</evidence>
<dbReference type="Proteomes" id="UP001157006">
    <property type="component" value="Chromosome 3"/>
</dbReference>
<evidence type="ECO:0000256" key="2">
    <source>
        <dbReference type="ARBA" id="ARBA00023125"/>
    </source>
</evidence>
<protein>
    <recommendedName>
        <fullName evidence="6">NAC domain-containing protein</fullName>
    </recommendedName>
</protein>
<evidence type="ECO:0000313" key="7">
    <source>
        <dbReference type="EMBL" id="CAI8604074.1"/>
    </source>
</evidence>
<feature type="region of interest" description="Disordered" evidence="5">
    <location>
        <begin position="238"/>
        <end position="257"/>
    </location>
</feature>
<organism evidence="7 8">
    <name type="scientific">Vicia faba</name>
    <name type="common">Broad bean</name>
    <name type="synonym">Faba vulgaris</name>
    <dbReference type="NCBI Taxonomy" id="3906"/>
    <lineage>
        <taxon>Eukaryota</taxon>
        <taxon>Viridiplantae</taxon>
        <taxon>Streptophyta</taxon>
        <taxon>Embryophyta</taxon>
        <taxon>Tracheophyta</taxon>
        <taxon>Spermatophyta</taxon>
        <taxon>Magnoliopsida</taxon>
        <taxon>eudicotyledons</taxon>
        <taxon>Gunneridae</taxon>
        <taxon>Pentapetalae</taxon>
        <taxon>rosids</taxon>
        <taxon>fabids</taxon>
        <taxon>Fabales</taxon>
        <taxon>Fabaceae</taxon>
        <taxon>Papilionoideae</taxon>
        <taxon>50 kb inversion clade</taxon>
        <taxon>NPAAA clade</taxon>
        <taxon>Hologalegina</taxon>
        <taxon>IRL clade</taxon>
        <taxon>Fabeae</taxon>
        <taxon>Vicia</taxon>
    </lineage>
</organism>
<accession>A0AAV1A4H3</accession>
<dbReference type="Pfam" id="PF02365">
    <property type="entry name" value="NAM"/>
    <property type="match status" value="1"/>
</dbReference>
<sequence>MDHDTISIRSLILQFWLRSSCSWLVDKSIIANKIRCASRATERVILESNPTIACPNCQHVIDNNHVTQEWPGFPIGVKFDPSDQEIILHLLAKVGEENLKSHPLIDEFIPTIDMDEGICYTHPRYLPGAAQDGSASHYFHRAVKAYNSGSRKRRRINGQDELSYVRWHKTGKTKPIFLNGVHIGSKKIMVLYSTQESKDSSAKTNWIMHQYHLGTKENEKHGEYVASKIFLQKPDHVKLRGKGDQADRQTSENVTPEPHWIKKQRLDIDQAQGSHHTRETPLNLPELESLLFDSGDDNDEFANIDLSMLATPVNEGIDNNIDLSQYLLDSQEFAEAFHSFKDLIPSKSLNMDGENGQHNGQHSLPIYAHQGQDQLKNNIQDYQNLDLDIAKNTNNIEDYQNLDLDIIANNNTDDNQNFDLDIAINNYIKDYQNLDLDSAKKNDIKDYQNLELDTPSTDFRLSQQDFGSQDSYIAWDGYKPIN</sequence>
<evidence type="ECO:0000313" key="8">
    <source>
        <dbReference type="Proteomes" id="UP001157006"/>
    </source>
</evidence>
<dbReference type="InterPro" id="IPR003441">
    <property type="entry name" value="NAC-dom"/>
</dbReference>
<keyword evidence="4" id="KW-0539">Nucleus</keyword>
<evidence type="ECO:0000256" key="5">
    <source>
        <dbReference type="SAM" id="MobiDB-lite"/>
    </source>
</evidence>
<keyword evidence="1" id="KW-0805">Transcription regulation</keyword>